<proteinExistence type="predicted"/>
<sequence>MLGYRGINAGTVRVCDFRRARGLYILYNDYGPNYVGIARGTQGIGQRLLSHDRTRNDAQKTWTRFSWFSFDDVVDVGKTGWSEIRLRSALKEVDAATVVFDMEALMIKVLGTAIQGSQIDMNFNRGQAVKQWHQITYDDLYPGRPLGKVDITRLTDWTLRSYMDEIDGEG</sequence>
<gene>
    <name evidence="1" type="ORF">EFY87_00415</name>
</gene>
<name>A0A3M9MHY8_9MICO</name>
<dbReference type="RefSeq" id="WP_123269344.1">
    <property type="nucleotide sequence ID" value="NZ_RJJQ01000001.1"/>
</dbReference>
<keyword evidence="2" id="KW-1185">Reference proteome</keyword>
<dbReference type="OrthoDB" id="1493526at2"/>
<dbReference type="AlphaFoldDB" id="A0A3M9MHY8"/>
<comment type="caution">
    <text evidence="1">The sequence shown here is derived from an EMBL/GenBank/DDBJ whole genome shotgun (WGS) entry which is preliminary data.</text>
</comment>
<reference evidence="1 2" key="1">
    <citation type="submission" date="2018-11" db="EMBL/GenBank/DDBJ databases">
        <title>Draft genome of Simplicispira Flexivirga sp. BO-16.</title>
        <authorList>
            <person name="Im W.T."/>
        </authorList>
    </citation>
    <scope>NUCLEOTIDE SEQUENCE [LARGE SCALE GENOMIC DNA]</scope>
    <source>
        <strain evidence="1 2">BO-16</strain>
    </source>
</reference>
<protein>
    <submittedName>
        <fullName evidence="1">Uncharacterized protein</fullName>
    </submittedName>
</protein>
<dbReference type="Proteomes" id="UP000271678">
    <property type="component" value="Unassembled WGS sequence"/>
</dbReference>
<evidence type="ECO:0000313" key="1">
    <source>
        <dbReference type="EMBL" id="RNI25151.1"/>
    </source>
</evidence>
<dbReference type="EMBL" id="RJJQ01000001">
    <property type="protein sequence ID" value="RNI25151.1"/>
    <property type="molecule type" value="Genomic_DNA"/>
</dbReference>
<evidence type="ECO:0000313" key="2">
    <source>
        <dbReference type="Proteomes" id="UP000271678"/>
    </source>
</evidence>
<organism evidence="1 2">
    <name type="scientific">Flexivirga caeni</name>
    <dbReference type="NCBI Taxonomy" id="2294115"/>
    <lineage>
        <taxon>Bacteria</taxon>
        <taxon>Bacillati</taxon>
        <taxon>Actinomycetota</taxon>
        <taxon>Actinomycetes</taxon>
        <taxon>Micrococcales</taxon>
        <taxon>Dermacoccaceae</taxon>
        <taxon>Flexivirga</taxon>
    </lineage>
</organism>
<accession>A0A3M9MHY8</accession>